<evidence type="ECO:0000256" key="1">
    <source>
        <dbReference type="SAM" id="Phobius"/>
    </source>
</evidence>
<keyword evidence="1" id="KW-0472">Membrane</keyword>
<sequence length="128" mass="13535">MRERIARMPVELRVVALVVFGAGLVFLALGAILLAVDPHATPASLQPPATAALLGFAVAVGLLFRMRLVWGITVVIVVVFALLHLVIVFSQGQWFARLGSGVLAAGYIYAGVLVNTGPARDYLRGLDA</sequence>
<feature type="transmembrane region" description="Helical" evidence="1">
    <location>
        <begin position="94"/>
        <end position="114"/>
    </location>
</feature>
<dbReference type="Proteomes" id="UP000294911">
    <property type="component" value="Unassembled WGS sequence"/>
</dbReference>
<feature type="transmembrane region" description="Helical" evidence="1">
    <location>
        <begin position="69"/>
        <end position="88"/>
    </location>
</feature>
<proteinExistence type="predicted"/>
<comment type="caution">
    <text evidence="2">The sequence shown here is derived from an EMBL/GenBank/DDBJ whole genome shotgun (WGS) entry which is preliminary data.</text>
</comment>
<dbReference type="AlphaFoldDB" id="A0A4R2QHV2"/>
<accession>A0A4R2QHV2</accession>
<keyword evidence="3" id="KW-1185">Reference proteome</keyword>
<feature type="transmembrane region" description="Helical" evidence="1">
    <location>
        <begin position="48"/>
        <end position="64"/>
    </location>
</feature>
<dbReference type="RefSeq" id="WP_132879076.1">
    <property type="nucleotide sequence ID" value="NZ_SLXQ01000011.1"/>
</dbReference>
<gene>
    <name evidence="2" type="ORF">EV191_111163</name>
</gene>
<evidence type="ECO:0000313" key="3">
    <source>
        <dbReference type="Proteomes" id="UP000294911"/>
    </source>
</evidence>
<evidence type="ECO:0000313" key="2">
    <source>
        <dbReference type="EMBL" id="TCP47958.1"/>
    </source>
</evidence>
<keyword evidence="1" id="KW-1133">Transmembrane helix</keyword>
<dbReference type="EMBL" id="SLXQ01000011">
    <property type="protein sequence ID" value="TCP47958.1"/>
    <property type="molecule type" value="Genomic_DNA"/>
</dbReference>
<organism evidence="2 3">
    <name type="scientific">Tamaricihabitans halophyticus</name>
    <dbReference type="NCBI Taxonomy" id="1262583"/>
    <lineage>
        <taxon>Bacteria</taxon>
        <taxon>Bacillati</taxon>
        <taxon>Actinomycetota</taxon>
        <taxon>Actinomycetes</taxon>
        <taxon>Pseudonocardiales</taxon>
        <taxon>Pseudonocardiaceae</taxon>
        <taxon>Tamaricihabitans</taxon>
    </lineage>
</organism>
<dbReference type="OrthoDB" id="3631949at2"/>
<protein>
    <submittedName>
        <fullName evidence="2">Uncharacterized protein</fullName>
    </submittedName>
</protein>
<reference evidence="2 3" key="1">
    <citation type="submission" date="2019-03" db="EMBL/GenBank/DDBJ databases">
        <title>Genomic Encyclopedia of Type Strains, Phase IV (KMG-IV): sequencing the most valuable type-strain genomes for metagenomic binning, comparative biology and taxonomic classification.</title>
        <authorList>
            <person name="Goeker M."/>
        </authorList>
    </citation>
    <scope>NUCLEOTIDE SEQUENCE [LARGE SCALE GENOMIC DNA]</scope>
    <source>
        <strain evidence="2 3">DSM 45765</strain>
    </source>
</reference>
<feature type="transmembrane region" description="Helical" evidence="1">
    <location>
        <begin position="12"/>
        <end position="36"/>
    </location>
</feature>
<keyword evidence="1" id="KW-0812">Transmembrane</keyword>
<name>A0A4R2QHV2_9PSEU</name>